<dbReference type="KEGG" id="abas:ACPOL_5522"/>
<evidence type="ECO:0000313" key="2">
    <source>
        <dbReference type="Proteomes" id="UP000253606"/>
    </source>
</evidence>
<protein>
    <submittedName>
        <fullName evidence="1">Uncharacterized protein</fullName>
    </submittedName>
</protein>
<gene>
    <name evidence="1" type="ORF">ACPOL_5522</name>
</gene>
<dbReference type="EMBL" id="CP030840">
    <property type="protein sequence ID" value="AXC14770.1"/>
    <property type="molecule type" value="Genomic_DNA"/>
</dbReference>
<sequence length="38" mass="4589">MFHGVFKYHFGLTTTKMMKRGKDCLEAFQIRWNHRGIC</sequence>
<name>A0A2Z5G728_9BACT</name>
<organism evidence="1 2">
    <name type="scientific">Acidisarcina polymorpha</name>
    <dbReference type="NCBI Taxonomy" id="2211140"/>
    <lineage>
        <taxon>Bacteria</taxon>
        <taxon>Pseudomonadati</taxon>
        <taxon>Acidobacteriota</taxon>
        <taxon>Terriglobia</taxon>
        <taxon>Terriglobales</taxon>
        <taxon>Acidobacteriaceae</taxon>
        <taxon>Acidisarcina</taxon>
    </lineage>
</organism>
<dbReference type="AlphaFoldDB" id="A0A2Z5G728"/>
<reference evidence="1 2" key="1">
    <citation type="journal article" date="2018" name="Front. Microbiol.">
        <title>Hydrolytic Capabilities as a Key to Environmental Success: Chitinolytic and Cellulolytic Acidobacteria From Acidic Sub-arctic Soils and Boreal Peatlands.</title>
        <authorList>
            <person name="Belova S.E."/>
            <person name="Ravin N.V."/>
            <person name="Pankratov T.A."/>
            <person name="Rakitin A.L."/>
            <person name="Ivanova A.A."/>
            <person name="Beletsky A.V."/>
            <person name="Mardanov A.V."/>
            <person name="Sinninghe Damste J.S."/>
            <person name="Dedysh S.N."/>
        </authorList>
    </citation>
    <scope>NUCLEOTIDE SEQUENCE [LARGE SCALE GENOMIC DNA]</scope>
    <source>
        <strain evidence="1 2">SBC82</strain>
    </source>
</reference>
<evidence type="ECO:0000313" key="1">
    <source>
        <dbReference type="EMBL" id="AXC14770.1"/>
    </source>
</evidence>
<proteinExistence type="predicted"/>
<accession>A0A2Z5G728</accession>
<dbReference type="Proteomes" id="UP000253606">
    <property type="component" value="Chromosome"/>
</dbReference>
<keyword evidence="2" id="KW-1185">Reference proteome</keyword>